<organism evidence="2 3">
    <name type="scientific">Ornithinibacillus salinisoli</name>
    <dbReference type="NCBI Taxonomy" id="1848459"/>
    <lineage>
        <taxon>Bacteria</taxon>
        <taxon>Bacillati</taxon>
        <taxon>Bacillota</taxon>
        <taxon>Bacilli</taxon>
        <taxon>Bacillales</taxon>
        <taxon>Bacillaceae</taxon>
        <taxon>Ornithinibacillus</taxon>
    </lineage>
</organism>
<dbReference type="Proteomes" id="UP001597383">
    <property type="component" value="Unassembled WGS sequence"/>
</dbReference>
<feature type="transmembrane region" description="Helical" evidence="1">
    <location>
        <begin position="174"/>
        <end position="196"/>
    </location>
</feature>
<keyword evidence="1" id="KW-0472">Membrane</keyword>
<keyword evidence="3" id="KW-1185">Reference proteome</keyword>
<feature type="transmembrane region" description="Helical" evidence="1">
    <location>
        <begin position="15"/>
        <end position="32"/>
    </location>
</feature>
<keyword evidence="1" id="KW-1133">Transmembrane helix</keyword>
<dbReference type="InterPro" id="IPR048147">
    <property type="entry name" value="CBO0543-like"/>
</dbReference>
<protein>
    <submittedName>
        <fullName evidence="2">CBO0543 family protein</fullName>
    </submittedName>
</protein>
<reference evidence="3" key="1">
    <citation type="journal article" date="2019" name="Int. J. Syst. Evol. Microbiol.">
        <title>The Global Catalogue of Microorganisms (GCM) 10K type strain sequencing project: providing services to taxonomists for standard genome sequencing and annotation.</title>
        <authorList>
            <consortium name="The Broad Institute Genomics Platform"/>
            <consortium name="The Broad Institute Genome Sequencing Center for Infectious Disease"/>
            <person name="Wu L."/>
            <person name="Ma J."/>
        </authorList>
    </citation>
    <scope>NUCLEOTIDE SEQUENCE [LARGE SCALE GENOMIC DNA]</scope>
    <source>
        <strain evidence="3">R28</strain>
    </source>
</reference>
<evidence type="ECO:0000313" key="2">
    <source>
        <dbReference type="EMBL" id="MFD2046575.1"/>
    </source>
</evidence>
<dbReference type="RefSeq" id="WP_377558624.1">
    <property type="nucleotide sequence ID" value="NZ_JBHUHQ010000040.1"/>
</dbReference>
<proteinExistence type="predicted"/>
<evidence type="ECO:0000256" key="1">
    <source>
        <dbReference type="SAM" id="Phobius"/>
    </source>
</evidence>
<feature type="transmembrane region" description="Helical" evidence="1">
    <location>
        <begin position="39"/>
        <end position="58"/>
    </location>
</feature>
<feature type="transmembrane region" description="Helical" evidence="1">
    <location>
        <begin position="142"/>
        <end position="162"/>
    </location>
</feature>
<evidence type="ECO:0000313" key="3">
    <source>
        <dbReference type="Proteomes" id="UP001597383"/>
    </source>
</evidence>
<name>A0ABW4W8A8_9BACI</name>
<dbReference type="NCBIfam" id="NF041644">
    <property type="entry name" value="CBO0543_fam"/>
    <property type="match status" value="1"/>
</dbReference>
<accession>A0ABW4W8A8</accession>
<comment type="caution">
    <text evidence="2">The sequence shown here is derived from an EMBL/GenBank/DDBJ whole genome shotgun (WGS) entry which is preliminary data.</text>
</comment>
<gene>
    <name evidence="2" type="ORF">ACFSJF_20105</name>
</gene>
<feature type="transmembrane region" description="Helical" evidence="1">
    <location>
        <begin position="70"/>
        <end position="92"/>
    </location>
</feature>
<feature type="transmembrane region" description="Helical" evidence="1">
    <location>
        <begin position="104"/>
        <end position="122"/>
    </location>
</feature>
<dbReference type="EMBL" id="JBHUHQ010000040">
    <property type="protein sequence ID" value="MFD2046575.1"/>
    <property type="molecule type" value="Genomic_DNA"/>
</dbReference>
<keyword evidence="1" id="KW-0812">Transmembrane</keyword>
<sequence>MFKNYINIGFNVESIIYIFGFLIGLIFLIYFLRLNWKKYGILFILSALVGNILCYIFVKLNFYSFPYVLFPKILVMPLTTITLTFPIMVLLAVRYSPDHWGWKIPFYSTIVHVGMFWETWALTNTRIIEYNFKWDFWDSYTWWWIFFLLFEWIGGSIIPNNFRKPINIEFLKFGKLGWAIIHFILIVTVFLGGYYLGSF</sequence>